<name>A0A8S1CYQ5_9INSE</name>
<dbReference type="Proteomes" id="UP000494165">
    <property type="component" value="Unassembled WGS sequence"/>
</dbReference>
<accession>A0A8S1CYQ5</accession>
<dbReference type="OrthoDB" id="2882671at2759"/>
<dbReference type="InterPro" id="IPR032675">
    <property type="entry name" value="LRR_dom_sf"/>
</dbReference>
<protein>
    <submittedName>
        <fullName evidence="1">Uncharacterized protein</fullName>
    </submittedName>
</protein>
<evidence type="ECO:0000313" key="1">
    <source>
        <dbReference type="EMBL" id="CAB3373165.1"/>
    </source>
</evidence>
<organism evidence="1 2">
    <name type="scientific">Cloeon dipterum</name>
    <dbReference type="NCBI Taxonomy" id="197152"/>
    <lineage>
        <taxon>Eukaryota</taxon>
        <taxon>Metazoa</taxon>
        <taxon>Ecdysozoa</taxon>
        <taxon>Arthropoda</taxon>
        <taxon>Hexapoda</taxon>
        <taxon>Insecta</taxon>
        <taxon>Pterygota</taxon>
        <taxon>Palaeoptera</taxon>
        <taxon>Ephemeroptera</taxon>
        <taxon>Pisciforma</taxon>
        <taxon>Baetidae</taxon>
        <taxon>Cloeon</taxon>
    </lineage>
</organism>
<reference evidence="1 2" key="1">
    <citation type="submission" date="2020-04" db="EMBL/GenBank/DDBJ databases">
        <authorList>
            <person name="Alioto T."/>
            <person name="Alioto T."/>
            <person name="Gomez Garrido J."/>
        </authorList>
    </citation>
    <scope>NUCLEOTIDE SEQUENCE [LARGE SCALE GENOMIC DNA]</scope>
</reference>
<dbReference type="SUPFAM" id="SSF52047">
    <property type="entry name" value="RNI-like"/>
    <property type="match status" value="1"/>
</dbReference>
<sequence length="460" mass="52823">MAQRVNTPKCLSDIAYKAVLDNIDRLDKDLVRGAIVSAPNFQHRKLKEMWRILKITHASCSFKYDGEVVDFDKLWASLPFLISSKTYTKFNLSNLPSVTSRNSTISNSRFQELFRCIGTNTPNLEEIILYGRKFPKFSLEIGAFDSISKLKNLAILVIKRVHVPLSGISLIMSNCKNIKKIRANDIETDIEPSRCCTYSNSFKFVITYERDRQSSRRQLSLKIDTISQKDIDNESLSVYWRNADDNTNLPVAYCTVRGITRGTEIYVDVQDEENLNEFSLFRNVKRAEIICDLGMVQNLRDFLRRSGWTIERLKMKFEDKISLSELFGFCPNLKTLEFYSCYLSGNDAPVEAMHQLKTFVWLNDLSKIEVPKVAFSSVLSAPLLQEVIIRAQNFDFSDNDTVITRIANGEILRNLQKFNIISFCSVEVESIEEQNLILLSIERLKELKNAMISAIKNRSS</sequence>
<dbReference type="EMBL" id="CADEPI010000082">
    <property type="protein sequence ID" value="CAB3373165.1"/>
    <property type="molecule type" value="Genomic_DNA"/>
</dbReference>
<dbReference type="AlphaFoldDB" id="A0A8S1CYQ5"/>
<comment type="caution">
    <text evidence="1">The sequence shown here is derived from an EMBL/GenBank/DDBJ whole genome shotgun (WGS) entry which is preliminary data.</text>
</comment>
<gene>
    <name evidence="1" type="ORF">CLODIP_2_CD11022</name>
</gene>
<evidence type="ECO:0000313" key="2">
    <source>
        <dbReference type="Proteomes" id="UP000494165"/>
    </source>
</evidence>
<keyword evidence="2" id="KW-1185">Reference proteome</keyword>
<proteinExistence type="predicted"/>
<dbReference type="Gene3D" id="3.80.10.10">
    <property type="entry name" value="Ribonuclease Inhibitor"/>
    <property type="match status" value="1"/>
</dbReference>